<feature type="repeat" description="WD" evidence="4">
    <location>
        <begin position="307"/>
        <end position="338"/>
    </location>
</feature>
<feature type="domain" description="RWD" evidence="6">
    <location>
        <begin position="592"/>
        <end position="699"/>
    </location>
</feature>
<dbReference type="InterPro" id="IPR049566">
    <property type="entry name" value="WDR59_RTC1-like_RING_Znf"/>
</dbReference>
<feature type="region of interest" description="Disordered" evidence="5">
    <location>
        <begin position="102"/>
        <end position="125"/>
    </location>
</feature>
<dbReference type="Proteomes" id="UP000807716">
    <property type="component" value="Unassembled WGS sequence"/>
</dbReference>
<protein>
    <recommendedName>
        <fullName evidence="6">RWD domain-containing protein</fullName>
    </recommendedName>
</protein>
<dbReference type="PANTHER" id="PTHR46170:SF1">
    <property type="entry name" value="GATOR COMPLEX PROTEIN WDR59"/>
    <property type="match status" value="1"/>
</dbReference>
<dbReference type="PROSITE" id="PS50294">
    <property type="entry name" value="WD_REPEATS_REGION"/>
    <property type="match status" value="2"/>
</dbReference>
<dbReference type="GO" id="GO:0034198">
    <property type="term" value="P:cellular response to amino acid starvation"/>
    <property type="evidence" value="ECO:0007669"/>
    <property type="project" value="TreeGrafter"/>
</dbReference>
<dbReference type="PROSITE" id="PS50908">
    <property type="entry name" value="RWD"/>
    <property type="match status" value="1"/>
</dbReference>
<dbReference type="Pfam" id="PF17120">
    <property type="entry name" value="zf-RING_16"/>
    <property type="match status" value="1"/>
</dbReference>
<dbReference type="OrthoDB" id="311712at2759"/>
<evidence type="ECO:0000313" key="8">
    <source>
        <dbReference type="Proteomes" id="UP000807716"/>
    </source>
</evidence>
<dbReference type="InterPro" id="IPR049567">
    <property type="entry name" value="WDR59-like"/>
</dbReference>
<evidence type="ECO:0000256" key="5">
    <source>
        <dbReference type="SAM" id="MobiDB-lite"/>
    </source>
</evidence>
<dbReference type="PROSITE" id="PS00678">
    <property type="entry name" value="WD_REPEATS_1"/>
    <property type="match status" value="3"/>
</dbReference>
<evidence type="ECO:0000259" key="6">
    <source>
        <dbReference type="PROSITE" id="PS50908"/>
    </source>
</evidence>
<keyword evidence="2" id="KW-0677">Repeat</keyword>
<dbReference type="SMART" id="SM00591">
    <property type="entry name" value="RWD"/>
    <property type="match status" value="1"/>
</dbReference>
<dbReference type="GO" id="GO:1904263">
    <property type="term" value="P:positive regulation of TORC1 signaling"/>
    <property type="evidence" value="ECO:0007669"/>
    <property type="project" value="TreeGrafter"/>
</dbReference>
<evidence type="ECO:0000313" key="7">
    <source>
        <dbReference type="EMBL" id="KAG0257577.1"/>
    </source>
</evidence>
<proteinExistence type="inferred from homology"/>
<dbReference type="GO" id="GO:0035859">
    <property type="term" value="C:Seh1-associated complex"/>
    <property type="evidence" value="ECO:0007669"/>
    <property type="project" value="TreeGrafter"/>
</dbReference>
<feature type="repeat" description="WD" evidence="4">
    <location>
        <begin position="340"/>
        <end position="382"/>
    </location>
</feature>
<dbReference type="InterPro" id="IPR001680">
    <property type="entry name" value="WD40_rpt"/>
</dbReference>
<organism evidence="7 8">
    <name type="scientific">Actinomortierella ambigua</name>
    <dbReference type="NCBI Taxonomy" id="1343610"/>
    <lineage>
        <taxon>Eukaryota</taxon>
        <taxon>Fungi</taxon>
        <taxon>Fungi incertae sedis</taxon>
        <taxon>Mucoromycota</taxon>
        <taxon>Mortierellomycotina</taxon>
        <taxon>Mortierellomycetes</taxon>
        <taxon>Mortierellales</taxon>
        <taxon>Mortierellaceae</taxon>
        <taxon>Actinomortierella</taxon>
    </lineage>
</organism>
<dbReference type="CDD" id="cd16692">
    <property type="entry name" value="mRING-H2-C3H3C2_WDR59"/>
    <property type="match status" value="1"/>
</dbReference>
<feature type="compositionally biased region" description="Low complexity" evidence="5">
    <location>
        <begin position="1304"/>
        <end position="1316"/>
    </location>
</feature>
<reference evidence="7" key="1">
    <citation type="journal article" date="2020" name="Fungal Divers.">
        <title>Resolving the Mortierellaceae phylogeny through synthesis of multi-gene phylogenetics and phylogenomics.</title>
        <authorList>
            <person name="Vandepol N."/>
            <person name="Liber J."/>
            <person name="Desiro A."/>
            <person name="Na H."/>
            <person name="Kennedy M."/>
            <person name="Barry K."/>
            <person name="Grigoriev I.V."/>
            <person name="Miller A.N."/>
            <person name="O'Donnell K."/>
            <person name="Stajich J.E."/>
            <person name="Bonito G."/>
        </authorList>
    </citation>
    <scope>NUCLEOTIDE SEQUENCE</scope>
    <source>
        <strain evidence="7">BC1065</strain>
    </source>
</reference>
<gene>
    <name evidence="7" type="ORF">DFQ27_005053</name>
</gene>
<feature type="compositionally biased region" description="Low complexity" evidence="5">
    <location>
        <begin position="34"/>
        <end position="45"/>
    </location>
</feature>
<evidence type="ECO:0000256" key="1">
    <source>
        <dbReference type="ARBA" id="ARBA00022574"/>
    </source>
</evidence>
<comment type="caution">
    <text evidence="7">The sequence shown here is derived from an EMBL/GenBank/DDBJ whole genome shotgun (WGS) entry which is preliminary data.</text>
</comment>
<name>A0A9P6U352_9FUNG</name>
<dbReference type="InterPro" id="IPR019775">
    <property type="entry name" value="WD40_repeat_CS"/>
</dbReference>
<dbReference type="PROSITE" id="PS50082">
    <property type="entry name" value="WD_REPEATS_2"/>
    <property type="match status" value="3"/>
</dbReference>
<dbReference type="EMBL" id="JAAAJB010000356">
    <property type="protein sequence ID" value="KAG0257577.1"/>
    <property type="molecule type" value="Genomic_DNA"/>
</dbReference>
<dbReference type="PANTHER" id="PTHR46170">
    <property type="entry name" value="GATOR COMPLEX PROTEIN WDR59"/>
    <property type="match status" value="1"/>
</dbReference>
<dbReference type="InterPro" id="IPR006575">
    <property type="entry name" value="RWD_dom"/>
</dbReference>
<feature type="repeat" description="WD" evidence="4">
    <location>
        <begin position="253"/>
        <end position="295"/>
    </location>
</feature>
<dbReference type="GO" id="GO:0035591">
    <property type="term" value="F:signaling adaptor activity"/>
    <property type="evidence" value="ECO:0007669"/>
    <property type="project" value="TreeGrafter"/>
</dbReference>
<keyword evidence="8" id="KW-1185">Reference proteome</keyword>
<dbReference type="Pfam" id="PF00400">
    <property type="entry name" value="WD40"/>
    <property type="match status" value="2"/>
</dbReference>
<accession>A0A9P6U352</accession>
<feature type="compositionally biased region" description="Gly residues" evidence="5">
    <location>
        <begin position="104"/>
        <end position="125"/>
    </location>
</feature>
<evidence type="ECO:0000256" key="2">
    <source>
        <dbReference type="ARBA" id="ARBA00022737"/>
    </source>
</evidence>
<dbReference type="SMART" id="SM00320">
    <property type="entry name" value="WD40"/>
    <property type="match status" value="5"/>
</dbReference>
<dbReference type="Pfam" id="PF05773">
    <property type="entry name" value="RWD"/>
    <property type="match status" value="1"/>
</dbReference>
<feature type="region of interest" description="Disordered" evidence="5">
    <location>
        <begin position="1"/>
        <end position="70"/>
    </location>
</feature>
<dbReference type="GO" id="GO:0005774">
    <property type="term" value="C:vacuolar membrane"/>
    <property type="evidence" value="ECO:0007669"/>
    <property type="project" value="TreeGrafter"/>
</dbReference>
<dbReference type="InterPro" id="IPR039456">
    <property type="entry name" value="WDR59_mRING-H2-C3H3C2"/>
</dbReference>
<comment type="similarity">
    <text evidence="3">Belongs to the WD repeat WDR59 family.</text>
</comment>
<dbReference type="InterPro" id="IPR015943">
    <property type="entry name" value="WD40/YVTN_repeat-like_dom_sf"/>
</dbReference>
<evidence type="ECO:0000256" key="4">
    <source>
        <dbReference type="PROSITE-ProRule" id="PRU00221"/>
    </source>
</evidence>
<feature type="region of interest" description="Disordered" evidence="5">
    <location>
        <begin position="1301"/>
        <end position="1328"/>
    </location>
</feature>
<dbReference type="Gene3D" id="2.130.10.10">
    <property type="entry name" value="YVTN repeat-like/Quinoprotein amine dehydrogenase"/>
    <property type="match status" value="1"/>
</dbReference>
<sequence length="1471" mass="162420">MATNREKVPGETTSDVGSMRMGGSPNGGDHQHQQRQPAQQPYPQQSMYARPRKERVDENGIRYPTQHRNRLSMKPLPQLSTALGQGFGFHPFGRGNNAATAAAGGAGGHGHGASGGGGAGVVGEAGESSTGGIGYDLDMNSPMVPRMQQASQSFVDTMSQQLSIHVEQPVGSMSISPSSRDVVLAGRRGLYIIDLENPYEPPRVLHHLTKWEVADVQWNPHYARENWIASTSNQKGLIWNLAPSAPRPVELILHAHSRAISDINWSPFYPDLLATCSVDTFVHLWDLRTPKKPVNSFCAWTAAATVVKFNRKDEHILASAHDTKVEVWDMRKGSSPFTSIVAHQQKINGIDWSRKHKDHIVSCSLDKMVKFWDISQPEQPHKQIVTKSPVWRARHTPFGHGILTMPQRTETTLYLWNRDRSAEPVCKFEGHTDTVKEFVWRVRGGAGGSDPDQRQFQLVTWSKDQHLRLWPISDKVLEDMDYKSTSPIDMVPNPASYDSTLSFRDPAPVACATTPSRALRVLAGNRMSAMTPFRTAMSSRTIDTFGSNGGFFRERKAPSPLVWMQGVRMVKSSGDLGGAADRGASSPQTVATEIAAVGQKFQNVKFEKVNVTGRTCTISLNSLRHSEGASFLRVNITFPPLYPKEAPPTFEIQKSGMLSMATRAQIVANLDQIATTHAARGLPCLEAIIRSLLGEDQRETIDQGLDDSDEDDTIVNPLRKARNGRDNGAVNKKDQQVPFPCLCGAVFATNGKLVAFFSKLRTPHSSSSRPMISTGGAGGRSLGGSIVKSTVTYVHPRSYDYMPQYKALSRLPTGTDSLAGTVSRFVADNEEMDDLWPMNNMYSKPKTNQELVRVSRKNPSEHHKSAYNFNKSLQSRSTLHFKDVTYLLPVSPRLAAAYTLNGDNVEEICEHNALQARHVGRMDLFKIWKLASLILTLSVPMDPVAFQAARAEIGKMNSRTHPDKILDLLMRSDNAKQRRDSGTAFIPMIEDTFFQKVRWGTHPLGRTLVDVLFSYLEQHGDIQMLALLSCVFKEPFRNTIPVSGVGPPQAHARTYESPASDMPDYFSRQPTGTRSLHTLSIDGTPLSIDPGVLRPRTPMTAATTRISPYLHRMSPTTSQVGSSLRRTASRVYYQGGGGPLTSPLMTPSSFSEASGPPFFLAGHQHYMSNSSASMQMTHQKRESLASMPGTSPVLLSKLQQQSLQRQESMTPSSLFDRGDHVTIRSEGIVVVKMNTNFFDSEESPMNIPLLDPAKETQYNIWRLLYAEMMFSWGLFEARAELLKFLTIPRLAPHRLLSSNSVSFQQQQQQQQQQQAQRGGNISAGGMASSASSATSMSLAGAAAVAMATKDEQPTALEQILGIERRGLQIGNKCFECETRLLPNYRCDFCRKVRPGIKCAICHLSVRGRTSACLKCGHGGHMEHYREWFVQERNGVCPTGCGCECMLDFGGWTGGLPVRPPIHPQQVASSVS</sequence>
<dbReference type="InterPro" id="IPR036322">
    <property type="entry name" value="WD40_repeat_dom_sf"/>
</dbReference>
<dbReference type="SUPFAM" id="SSF50978">
    <property type="entry name" value="WD40 repeat-like"/>
    <property type="match status" value="1"/>
</dbReference>
<evidence type="ECO:0000256" key="3">
    <source>
        <dbReference type="ARBA" id="ARBA00038452"/>
    </source>
</evidence>
<keyword evidence="1 4" id="KW-0853">WD repeat</keyword>